<dbReference type="InterPro" id="IPR004843">
    <property type="entry name" value="Calcineurin-like_PHP"/>
</dbReference>
<reference evidence="2 3" key="1">
    <citation type="submission" date="2019-03" db="EMBL/GenBank/DDBJ databases">
        <title>Genomic Encyclopedia of Type Strains, Phase IV (KMG-IV): sequencing the most valuable type-strain genomes for metagenomic binning, comparative biology and taxonomic classification.</title>
        <authorList>
            <person name="Goeker M."/>
        </authorList>
    </citation>
    <scope>NUCLEOTIDE SEQUENCE [LARGE SCALE GENOMIC DNA]</scope>
    <source>
        <strain evidence="2 3">DSM 24629</strain>
    </source>
</reference>
<feature type="domain" description="Calcineurin-like phosphoesterase" evidence="1">
    <location>
        <begin position="1"/>
        <end position="196"/>
    </location>
</feature>
<dbReference type="PANTHER" id="PTHR31302:SF22">
    <property type="entry name" value="PHOSPHOESTERASE"/>
    <property type="match status" value="1"/>
</dbReference>
<gene>
    <name evidence="2" type="ORF">EDC18_101303</name>
</gene>
<accession>A0A4R3MP00</accession>
<name>A0A4R3MP00_9FIRM</name>
<sequence length="243" mass="28333">MAIYGIGDLHLSINSNKPMDIFGKKWIDHIHRIKKHWLECVKEDDLVLIPGDISWASTIEEAKEDLNFINDLTGKKVFIKGNHDYWWQSLQKMQEAYPAFHFIQNNSIVYKDTIGICGSRGWICPKSQGFNESDQKIYYRELNRLELSLESLSSKIKDIILLLHYPPTNESKEPSGFTELIEKYKVKDVLYGHLHSEESFNTSLQGMHNGTEYHLVSSDYLNFKLKKIRDKNHSYKQALNKPL</sequence>
<dbReference type="PIRSF" id="PIRSF033094">
    <property type="entry name" value="Pesterase_CT488"/>
    <property type="match status" value="1"/>
</dbReference>
<dbReference type="InterPro" id="IPR014578">
    <property type="entry name" value="Pesterase_CT488"/>
</dbReference>
<dbReference type="SUPFAM" id="SSF56300">
    <property type="entry name" value="Metallo-dependent phosphatases"/>
    <property type="match status" value="1"/>
</dbReference>
<keyword evidence="3" id="KW-1185">Reference proteome</keyword>
<dbReference type="EMBL" id="SMAL01000001">
    <property type="protein sequence ID" value="TCT17007.1"/>
    <property type="molecule type" value="Genomic_DNA"/>
</dbReference>
<comment type="caution">
    <text evidence="2">The sequence shown here is derived from an EMBL/GenBank/DDBJ whole genome shotgun (WGS) entry which is preliminary data.</text>
</comment>
<protein>
    <recommendedName>
        <fullName evidence="1">Calcineurin-like phosphoesterase domain-containing protein</fullName>
    </recommendedName>
</protein>
<proteinExistence type="predicted"/>
<dbReference type="InterPro" id="IPR051158">
    <property type="entry name" value="Metallophosphoesterase_sf"/>
</dbReference>
<dbReference type="PANTHER" id="PTHR31302">
    <property type="entry name" value="TRANSMEMBRANE PROTEIN WITH METALLOPHOSPHOESTERASE DOMAIN-RELATED"/>
    <property type="match status" value="1"/>
</dbReference>
<evidence type="ECO:0000259" key="1">
    <source>
        <dbReference type="Pfam" id="PF00149"/>
    </source>
</evidence>
<dbReference type="Gene3D" id="3.60.21.10">
    <property type="match status" value="1"/>
</dbReference>
<evidence type="ECO:0000313" key="2">
    <source>
        <dbReference type="EMBL" id="TCT17007.1"/>
    </source>
</evidence>
<organism evidence="2 3">
    <name type="scientific">Natranaerovirga pectinivora</name>
    <dbReference type="NCBI Taxonomy" id="682400"/>
    <lineage>
        <taxon>Bacteria</taxon>
        <taxon>Bacillati</taxon>
        <taxon>Bacillota</taxon>
        <taxon>Clostridia</taxon>
        <taxon>Lachnospirales</taxon>
        <taxon>Natranaerovirgaceae</taxon>
        <taxon>Natranaerovirga</taxon>
    </lineage>
</organism>
<evidence type="ECO:0000313" key="3">
    <source>
        <dbReference type="Proteomes" id="UP000294902"/>
    </source>
</evidence>
<dbReference type="OrthoDB" id="8610138at2"/>
<dbReference type="GO" id="GO:0016787">
    <property type="term" value="F:hydrolase activity"/>
    <property type="evidence" value="ECO:0007669"/>
    <property type="project" value="InterPro"/>
</dbReference>
<dbReference type="InterPro" id="IPR029052">
    <property type="entry name" value="Metallo-depent_PP-like"/>
</dbReference>
<dbReference type="RefSeq" id="WP_132249540.1">
    <property type="nucleotide sequence ID" value="NZ_SMAL01000001.1"/>
</dbReference>
<dbReference type="Proteomes" id="UP000294902">
    <property type="component" value="Unassembled WGS sequence"/>
</dbReference>
<dbReference type="Pfam" id="PF00149">
    <property type="entry name" value="Metallophos"/>
    <property type="match status" value="1"/>
</dbReference>
<dbReference type="AlphaFoldDB" id="A0A4R3MP00"/>